<keyword evidence="5" id="KW-1185">Reference proteome</keyword>
<keyword evidence="2" id="KW-0472">Membrane</keyword>
<dbReference type="EMBL" id="AMQN01010032">
    <property type="status" value="NOT_ANNOTATED_CDS"/>
    <property type="molecule type" value="Genomic_DNA"/>
</dbReference>
<dbReference type="EMBL" id="AMQN01010033">
    <property type="status" value="NOT_ANNOTATED_CDS"/>
    <property type="molecule type" value="Genomic_DNA"/>
</dbReference>
<dbReference type="Proteomes" id="UP000014760">
    <property type="component" value="Unassembled WGS sequence"/>
</dbReference>
<evidence type="ECO:0000256" key="1">
    <source>
        <dbReference type="SAM" id="MobiDB-lite"/>
    </source>
</evidence>
<dbReference type="EMBL" id="KB306857">
    <property type="protein sequence ID" value="ELT99403.1"/>
    <property type="molecule type" value="Genomic_DNA"/>
</dbReference>
<reference evidence="4" key="3">
    <citation type="submission" date="2015-06" db="UniProtKB">
        <authorList>
            <consortium name="EnsemblMetazoa"/>
        </authorList>
    </citation>
    <scope>IDENTIFICATION</scope>
</reference>
<feature type="region of interest" description="Disordered" evidence="1">
    <location>
        <begin position="136"/>
        <end position="155"/>
    </location>
</feature>
<keyword evidence="2" id="KW-1133">Transmembrane helix</keyword>
<dbReference type="AlphaFoldDB" id="R7TZM6"/>
<protein>
    <submittedName>
        <fullName evidence="3 4">Uncharacterized protein</fullName>
    </submittedName>
</protein>
<accession>R7TZM6</accession>
<dbReference type="OrthoDB" id="424490at2759"/>
<gene>
    <name evidence="3" type="ORF">CAPTEDRAFT_188518</name>
</gene>
<proteinExistence type="predicted"/>
<reference evidence="5" key="1">
    <citation type="submission" date="2012-12" db="EMBL/GenBank/DDBJ databases">
        <authorList>
            <person name="Hellsten U."/>
            <person name="Grimwood J."/>
            <person name="Chapman J.A."/>
            <person name="Shapiro H."/>
            <person name="Aerts A."/>
            <person name="Otillar R.P."/>
            <person name="Terry A.Y."/>
            <person name="Boore J.L."/>
            <person name="Simakov O."/>
            <person name="Marletaz F."/>
            <person name="Cho S.-J."/>
            <person name="Edsinger-Gonzales E."/>
            <person name="Havlak P."/>
            <person name="Kuo D.-H."/>
            <person name="Larsson T."/>
            <person name="Lv J."/>
            <person name="Arendt D."/>
            <person name="Savage R."/>
            <person name="Osoegawa K."/>
            <person name="de Jong P."/>
            <person name="Lindberg D.R."/>
            <person name="Seaver E.C."/>
            <person name="Weisblat D.A."/>
            <person name="Putnam N.H."/>
            <person name="Grigoriev I.V."/>
            <person name="Rokhsar D.S."/>
        </authorList>
    </citation>
    <scope>NUCLEOTIDE SEQUENCE</scope>
    <source>
        <strain evidence="5">I ESC-2004</strain>
    </source>
</reference>
<organism evidence="3">
    <name type="scientific">Capitella teleta</name>
    <name type="common">Polychaete worm</name>
    <dbReference type="NCBI Taxonomy" id="283909"/>
    <lineage>
        <taxon>Eukaryota</taxon>
        <taxon>Metazoa</taxon>
        <taxon>Spiralia</taxon>
        <taxon>Lophotrochozoa</taxon>
        <taxon>Annelida</taxon>
        <taxon>Polychaeta</taxon>
        <taxon>Sedentaria</taxon>
        <taxon>Scolecida</taxon>
        <taxon>Capitellidae</taxon>
        <taxon>Capitella</taxon>
    </lineage>
</organism>
<dbReference type="HOGENOM" id="CLU_1697195_0_0_1"/>
<name>R7TZM6_CAPTE</name>
<evidence type="ECO:0000256" key="2">
    <source>
        <dbReference type="SAM" id="Phobius"/>
    </source>
</evidence>
<evidence type="ECO:0000313" key="5">
    <source>
        <dbReference type="Proteomes" id="UP000014760"/>
    </source>
</evidence>
<feature type="transmembrane region" description="Helical" evidence="2">
    <location>
        <begin position="30"/>
        <end position="53"/>
    </location>
</feature>
<keyword evidence="2" id="KW-0812">Transmembrane</keyword>
<dbReference type="EnsemblMetazoa" id="CapteT188518">
    <property type="protein sequence ID" value="CapteP188518"/>
    <property type="gene ID" value="CapteG188518"/>
</dbReference>
<evidence type="ECO:0000313" key="3">
    <source>
        <dbReference type="EMBL" id="ELT99403.1"/>
    </source>
</evidence>
<sequence length="155" mass="17957">MAEKGGKRSIGVSCGEESISYRARKKRQGASIMTVRAFYAFIMDASVLLEWLIEFGMLKGNRDCPECKEPMKRKKVSEERLSDGWIWRCDRKIGGKRHTKELSIRHGSWFAESKMTLTEIMELTYWWVRGDKQVSKKEMQEDVKRNKEGGAVEVS</sequence>
<dbReference type="STRING" id="283909.R7TZM6"/>
<reference evidence="3 5" key="2">
    <citation type="journal article" date="2013" name="Nature">
        <title>Insights into bilaterian evolution from three spiralian genomes.</title>
        <authorList>
            <person name="Simakov O."/>
            <person name="Marletaz F."/>
            <person name="Cho S.J."/>
            <person name="Edsinger-Gonzales E."/>
            <person name="Havlak P."/>
            <person name="Hellsten U."/>
            <person name="Kuo D.H."/>
            <person name="Larsson T."/>
            <person name="Lv J."/>
            <person name="Arendt D."/>
            <person name="Savage R."/>
            <person name="Osoegawa K."/>
            <person name="de Jong P."/>
            <person name="Grimwood J."/>
            <person name="Chapman J.A."/>
            <person name="Shapiro H."/>
            <person name="Aerts A."/>
            <person name="Otillar R.P."/>
            <person name="Terry A.Y."/>
            <person name="Boore J.L."/>
            <person name="Grigoriev I.V."/>
            <person name="Lindberg D.R."/>
            <person name="Seaver E.C."/>
            <person name="Weisblat D.A."/>
            <person name="Putnam N.H."/>
            <person name="Rokhsar D.S."/>
        </authorList>
    </citation>
    <scope>NUCLEOTIDE SEQUENCE</scope>
    <source>
        <strain evidence="3 5">I ESC-2004</strain>
    </source>
</reference>
<evidence type="ECO:0000313" key="4">
    <source>
        <dbReference type="EnsemblMetazoa" id="CapteP188518"/>
    </source>
</evidence>